<dbReference type="Pfam" id="PF01022">
    <property type="entry name" value="HTH_5"/>
    <property type="match status" value="1"/>
</dbReference>
<dbReference type="NCBIfam" id="NF033788">
    <property type="entry name" value="HTH_metalloreg"/>
    <property type="match status" value="1"/>
</dbReference>
<dbReference type="PROSITE" id="PS00846">
    <property type="entry name" value="HTH_ARSR_1"/>
    <property type="match status" value="1"/>
</dbReference>
<dbReference type="PRINTS" id="PR00778">
    <property type="entry name" value="HTHARSR"/>
</dbReference>
<dbReference type="AlphaFoldDB" id="A0A5P1X4J8"/>
<dbReference type="EMBL" id="CP043939">
    <property type="protein sequence ID" value="QER67411.1"/>
    <property type="molecule type" value="Genomic_DNA"/>
</dbReference>
<keyword evidence="3" id="KW-0804">Transcription</keyword>
<dbReference type="PROSITE" id="PS50987">
    <property type="entry name" value="HTH_ARSR_2"/>
    <property type="match status" value="1"/>
</dbReference>
<dbReference type="InterPro" id="IPR011991">
    <property type="entry name" value="ArsR-like_HTH"/>
</dbReference>
<dbReference type="OrthoDB" id="9798835at2"/>
<name>A0A5P1X4J8_9LACO</name>
<keyword evidence="1" id="KW-0805">Transcription regulation</keyword>
<dbReference type="InterPro" id="IPR018334">
    <property type="entry name" value="ArsR_HTH"/>
</dbReference>
<dbReference type="CDD" id="cd00090">
    <property type="entry name" value="HTH_ARSR"/>
    <property type="match status" value="1"/>
</dbReference>
<dbReference type="SMART" id="SM00418">
    <property type="entry name" value="HTH_ARSR"/>
    <property type="match status" value="1"/>
</dbReference>
<accession>A0A5P1X4J8</accession>
<dbReference type="KEGG" id="lnn:F0161_05780"/>
<evidence type="ECO:0000256" key="1">
    <source>
        <dbReference type="ARBA" id="ARBA00023015"/>
    </source>
</evidence>
<gene>
    <name evidence="5" type="ORF">F0161_05780</name>
</gene>
<evidence type="ECO:0000256" key="2">
    <source>
        <dbReference type="ARBA" id="ARBA00023125"/>
    </source>
</evidence>
<evidence type="ECO:0000313" key="5">
    <source>
        <dbReference type="EMBL" id="QER67411.1"/>
    </source>
</evidence>
<evidence type="ECO:0000313" key="6">
    <source>
        <dbReference type="Proteomes" id="UP000325295"/>
    </source>
</evidence>
<dbReference type="InterPro" id="IPR036388">
    <property type="entry name" value="WH-like_DNA-bd_sf"/>
</dbReference>
<organism evidence="5 6">
    <name type="scientific">Paucilactobacillus nenjiangensis</name>
    <dbReference type="NCBI Taxonomy" id="1296540"/>
    <lineage>
        <taxon>Bacteria</taxon>
        <taxon>Bacillati</taxon>
        <taxon>Bacillota</taxon>
        <taxon>Bacilli</taxon>
        <taxon>Lactobacillales</taxon>
        <taxon>Lactobacillaceae</taxon>
        <taxon>Paucilactobacillus</taxon>
    </lineage>
</organism>
<dbReference type="InterPro" id="IPR036390">
    <property type="entry name" value="WH_DNA-bd_sf"/>
</dbReference>
<reference evidence="5 6" key="1">
    <citation type="submission" date="2019-09" db="EMBL/GenBank/DDBJ databases">
        <title>Complete Genome Sequence of Lactobacillus nenjiangensis SH-Y15, isolated from sauerkraut.</title>
        <authorList>
            <person name="Yang H."/>
        </authorList>
    </citation>
    <scope>NUCLEOTIDE SEQUENCE [LARGE SCALE GENOMIC DNA]</scope>
    <source>
        <strain evidence="5 6">SH-Y15</strain>
    </source>
</reference>
<dbReference type="RefSeq" id="WP_150203986.1">
    <property type="nucleotide sequence ID" value="NZ_CP043939.1"/>
</dbReference>
<dbReference type="SUPFAM" id="SSF46785">
    <property type="entry name" value="Winged helix' DNA-binding domain"/>
    <property type="match status" value="1"/>
</dbReference>
<keyword evidence="2" id="KW-0238">DNA-binding</keyword>
<dbReference type="GO" id="GO:0003700">
    <property type="term" value="F:DNA-binding transcription factor activity"/>
    <property type="evidence" value="ECO:0007669"/>
    <property type="project" value="InterPro"/>
</dbReference>
<protein>
    <submittedName>
        <fullName evidence="5">Helix-turn-helix transcriptional regulator</fullName>
    </submittedName>
</protein>
<dbReference type="InterPro" id="IPR001845">
    <property type="entry name" value="HTH_ArsR_DNA-bd_dom"/>
</dbReference>
<feature type="domain" description="HTH arsR-type" evidence="4">
    <location>
        <begin position="1"/>
        <end position="92"/>
    </location>
</feature>
<proteinExistence type="predicted"/>
<dbReference type="GO" id="GO:0003677">
    <property type="term" value="F:DNA binding"/>
    <property type="evidence" value="ECO:0007669"/>
    <property type="project" value="UniProtKB-KW"/>
</dbReference>
<sequence>MDYPKYVKMLKAMADSNRLQIIDLLSCGSLCACDILTHFEFTQPTLSHHMKVLQSAGIVSAKKDGKWQRYSLEPHFIRDFQTNAGDLLTGSQHCICQSQTNLSCDECQPTEDIEAK</sequence>
<dbReference type="PANTHER" id="PTHR33154:SF18">
    <property type="entry name" value="ARSENICAL RESISTANCE OPERON REPRESSOR"/>
    <property type="match status" value="1"/>
</dbReference>
<dbReference type="InterPro" id="IPR051081">
    <property type="entry name" value="HTH_MetalResp_TranReg"/>
</dbReference>
<dbReference type="PANTHER" id="PTHR33154">
    <property type="entry name" value="TRANSCRIPTIONAL REGULATOR, ARSR FAMILY"/>
    <property type="match status" value="1"/>
</dbReference>
<keyword evidence="6" id="KW-1185">Reference proteome</keyword>
<evidence type="ECO:0000259" key="4">
    <source>
        <dbReference type="PROSITE" id="PS50987"/>
    </source>
</evidence>
<dbReference type="Gene3D" id="1.10.10.10">
    <property type="entry name" value="Winged helix-like DNA-binding domain superfamily/Winged helix DNA-binding domain"/>
    <property type="match status" value="1"/>
</dbReference>
<evidence type="ECO:0000256" key="3">
    <source>
        <dbReference type="ARBA" id="ARBA00023163"/>
    </source>
</evidence>
<dbReference type="Proteomes" id="UP000325295">
    <property type="component" value="Chromosome"/>
</dbReference>